<keyword evidence="3" id="KW-1185">Reference proteome</keyword>
<evidence type="ECO:0000313" key="3">
    <source>
        <dbReference type="Proteomes" id="UP000291562"/>
    </source>
</evidence>
<protein>
    <submittedName>
        <fullName evidence="2">Uncharacterized protein</fullName>
    </submittedName>
</protein>
<dbReference type="EMBL" id="CP035704">
    <property type="protein sequence ID" value="QBB70316.1"/>
    <property type="molecule type" value="Genomic_DNA"/>
</dbReference>
<evidence type="ECO:0000313" key="2">
    <source>
        <dbReference type="EMBL" id="QBB70316.1"/>
    </source>
</evidence>
<gene>
    <name evidence="2" type="ORF">ELE36_08040</name>
</gene>
<dbReference type="KEGG" id="xbc:ELE36_08040"/>
<dbReference type="OrthoDB" id="5763254at2"/>
<proteinExistence type="predicted"/>
<dbReference type="AlphaFoldDB" id="A0A411HIH2"/>
<evidence type="ECO:0000256" key="1">
    <source>
        <dbReference type="SAM" id="SignalP"/>
    </source>
</evidence>
<name>A0A411HIH2_9GAMM</name>
<reference evidence="2 3" key="1">
    <citation type="submission" date="2019-01" db="EMBL/GenBank/DDBJ databases">
        <title>Pseudolysobacter antarctica gen. nov., sp. nov., isolated from Fildes Peninsula, Antarctica.</title>
        <authorList>
            <person name="Wei Z."/>
            <person name="Peng F."/>
        </authorList>
    </citation>
    <scope>NUCLEOTIDE SEQUENCE [LARGE SCALE GENOMIC DNA]</scope>
    <source>
        <strain evidence="2 3">AQ6-296</strain>
    </source>
</reference>
<dbReference type="RefSeq" id="WP_129832575.1">
    <property type="nucleotide sequence ID" value="NZ_CP035704.1"/>
</dbReference>
<dbReference type="Proteomes" id="UP000291562">
    <property type="component" value="Chromosome"/>
</dbReference>
<organism evidence="2 3">
    <name type="scientific">Pseudolysobacter antarcticus</name>
    <dbReference type="NCBI Taxonomy" id="2511995"/>
    <lineage>
        <taxon>Bacteria</taxon>
        <taxon>Pseudomonadati</taxon>
        <taxon>Pseudomonadota</taxon>
        <taxon>Gammaproteobacteria</taxon>
        <taxon>Lysobacterales</taxon>
        <taxon>Rhodanobacteraceae</taxon>
        <taxon>Pseudolysobacter</taxon>
    </lineage>
</organism>
<accession>A0A411HIH2</accession>
<keyword evidence="1" id="KW-0732">Signal</keyword>
<sequence>MKFRLLSGALLTALAGTAGAVSLNPQGIGQVLLYPYFTVNANNQTLVSVVNTQNAGKVAKVRFLEGYNGREVLDFNLYLSPYDVWTATIFDTAGVNQRPNDDSVAAALLTPDSSCTDPAIKTGTAGLTELLLDGRNFVAFSNHAYSAPAGDGGPTELSRTRTGHIELIEMASVIGTTLTNIRHINGVPKNCGAIIGAQNSADYSSPTGGLFGSASIVNTLAGTLYGYNAEALNGFYTNAGNLFGAAGSPSPDLSSGDNGNISPGNEVSYVFGEDGSLITSSWPLSNGGSIDAVSSIFTADQIFNEFELNPIIGSVASEWMVTFPTKHYYADATLSSPVQPFTHIFGSDSTRPASACELMVVKIYDREERTPQSTGSIGVPTPLPLPTLCWESQVIVILPAALVSIFGSPIFGSPLMAIADPFKYGSSFTSGTLAITLSGNGHALRTSNEGNAFAGLPVIGFLAKDFTNKNVTPGVLGNYAGLFRHHISQACSNTSGSCH</sequence>
<feature type="chain" id="PRO_5019063304" evidence="1">
    <location>
        <begin position="21"/>
        <end position="499"/>
    </location>
</feature>
<feature type="signal peptide" evidence="1">
    <location>
        <begin position="1"/>
        <end position="20"/>
    </location>
</feature>